<evidence type="ECO:0000256" key="3">
    <source>
        <dbReference type="PROSITE-ProRule" id="PRU00221"/>
    </source>
</evidence>
<keyword evidence="2 4" id="KW-0677">Repeat</keyword>
<dbReference type="SUPFAM" id="SSF50978">
    <property type="entry name" value="WD40 repeat-like"/>
    <property type="match status" value="1"/>
</dbReference>
<dbReference type="InterPro" id="IPR019775">
    <property type="entry name" value="WD40_repeat_CS"/>
</dbReference>
<protein>
    <recommendedName>
        <fullName evidence="4">Coronin</fullName>
    </recommendedName>
</protein>
<dbReference type="SMART" id="SM01166">
    <property type="entry name" value="DUF1899"/>
    <property type="match status" value="1"/>
</dbReference>
<dbReference type="AlphaFoldDB" id="A0A8C5HMR3"/>
<dbReference type="InterPro" id="IPR015943">
    <property type="entry name" value="WD40/YVTN_repeat-like_dom_sf"/>
</dbReference>
<comment type="similarity">
    <text evidence="4">Belongs to the WD repeat coronin family.</text>
</comment>
<name>A0A8C5HMR3_GOUWI</name>
<feature type="repeat" description="WD" evidence="3">
    <location>
        <begin position="132"/>
        <end position="174"/>
    </location>
</feature>
<evidence type="ECO:0000259" key="5">
    <source>
        <dbReference type="SMART" id="SM01166"/>
    </source>
</evidence>
<feature type="repeat" description="WD" evidence="3">
    <location>
        <begin position="82"/>
        <end position="116"/>
    </location>
</feature>
<reference evidence="6" key="2">
    <citation type="submission" date="2025-08" db="UniProtKB">
        <authorList>
            <consortium name="Ensembl"/>
        </authorList>
    </citation>
    <scope>IDENTIFICATION</scope>
</reference>
<keyword evidence="7" id="KW-1185">Reference proteome</keyword>
<sequence>MSEDPSWRPSFRDSKFRHVLGKSGSCDDSYTGVPITGSVHDNHFCSANPSFIAIVTESVGGGSFLVLPINQTGRVDPRHPRVSGHSGPVLDVKWNPFDDHCVASCSEDCTVRIWDIPDCGVQQELLRARKTLIGHCRRVGLIQWHPTAENLLLSSAYDYRVLLWDVSQTGSVLRRPVRVVLMPVHRRHPSEALLLSVSFSGDGSRLAAASKDRRVRILDPRTGRVLHRVYKVLYMGGLRMLLTTGRSPWNQRQAVLWDPEDLSKPLHEEILDASAGVIFPFYDADTRMLYLAGKGDTTIRCYELSNETPYISFLTEFRCRVPQKGLGVMPKRGLDVSACEIFRFYRVIAVKATVEPLSVVVPRREVRFLLELKDQHQELKDQHQELKTNIRS</sequence>
<dbReference type="PROSITE" id="PS00678">
    <property type="entry name" value="WD_REPEATS_1"/>
    <property type="match status" value="2"/>
</dbReference>
<dbReference type="Pfam" id="PF08953">
    <property type="entry name" value="DUF1899"/>
    <property type="match status" value="1"/>
</dbReference>
<feature type="domain" description="DUF1899" evidence="5">
    <location>
        <begin position="10"/>
        <end position="73"/>
    </location>
</feature>
<dbReference type="InterPro" id="IPR015505">
    <property type="entry name" value="Coronin"/>
</dbReference>
<accession>A0A8C5HMR3</accession>
<reference evidence="6" key="3">
    <citation type="submission" date="2025-09" db="UniProtKB">
        <authorList>
            <consortium name="Ensembl"/>
        </authorList>
    </citation>
    <scope>IDENTIFICATION</scope>
</reference>
<evidence type="ECO:0000313" key="7">
    <source>
        <dbReference type="Proteomes" id="UP000694680"/>
    </source>
</evidence>
<dbReference type="Gene3D" id="2.130.10.10">
    <property type="entry name" value="YVTN repeat-like/Quinoprotein amine dehydrogenase"/>
    <property type="match status" value="1"/>
</dbReference>
<dbReference type="PANTHER" id="PTHR10856:SF2">
    <property type="entry name" value="CORONIN-2A"/>
    <property type="match status" value="1"/>
</dbReference>
<proteinExistence type="inferred from homology"/>
<evidence type="ECO:0000256" key="2">
    <source>
        <dbReference type="ARBA" id="ARBA00022737"/>
    </source>
</evidence>
<dbReference type="Ensembl" id="ENSGWIT00000049954.1">
    <property type="protein sequence ID" value="ENSGWIP00000046139.1"/>
    <property type="gene ID" value="ENSGWIG00000022804.1"/>
</dbReference>
<dbReference type="GO" id="GO:0051015">
    <property type="term" value="F:actin filament binding"/>
    <property type="evidence" value="ECO:0007669"/>
    <property type="project" value="TreeGrafter"/>
</dbReference>
<dbReference type="Proteomes" id="UP000694680">
    <property type="component" value="Chromosome 18"/>
</dbReference>
<reference evidence="6" key="1">
    <citation type="submission" date="2020-06" db="EMBL/GenBank/DDBJ databases">
        <authorList>
            <consortium name="Wellcome Sanger Institute Data Sharing"/>
        </authorList>
    </citation>
    <scope>NUCLEOTIDE SEQUENCE [LARGE SCALE GENOMIC DNA]</scope>
</reference>
<dbReference type="SMART" id="SM01167">
    <property type="entry name" value="DUF1900"/>
    <property type="match status" value="1"/>
</dbReference>
<organism evidence="6 7">
    <name type="scientific">Gouania willdenowi</name>
    <name type="common">Blunt-snouted clingfish</name>
    <name type="synonym">Lepadogaster willdenowi</name>
    <dbReference type="NCBI Taxonomy" id="441366"/>
    <lineage>
        <taxon>Eukaryota</taxon>
        <taxon>Metazoa</taxon>
        <taxon>Chordata</taxon>
        <taxon>Craniata</taxon>
        <taxon>Vertebrata</taxon>
        <taxon>Euteleostomi</taxon>
        <taxon>Actinopterygii</taxon>
        <taxon>Neopterygii</taxon>
        <taxon>Teleostei</taxon>
        <taxon>Neoteleostei</taxon>
        <taxon>Acanthomorphata</taxon>
        <taxon>Ovalentaria</taxon>
        <taxon>Blenniimorphae</taxon>
        <taxon>Blenniiformes</taxon>
        <taxon>Gobiesocoidei</taxon>
        <taxon>Gobiesocidae</taxon>
        <taxon>Gobiesocinae</taxon>
        <taxon>Gouania</taxon>
    </lineage>
</organism>
<evidence type="ECO:0000256" key="1">
    <source>
        <dbReference type="ARBA" id="ARBA00022574"/>
    </source>
</evidence>
<evidence type="ECO:0000313" key="6">
    <source>
        <dbReference type="Ensembl" id="ENSGWIP00000046139.1"/>
    </source>
</evidence>
<keyword evidence="1 3" id="KW-0853">WD repeat</keyword>
<dbReference type="InterPro" id="IPR015048">
    <property type="entry name" value="DUF1899"/>
</dbReference>
<dbReference type="Pfam" id="PF00400">
    <property type="entry name" value="WD40"/>
    <property type="match status" value="2"/>
</dbReference>
<dbReference type="SMART" id="SM00320">
    <property type="entry name" value="WD40"/>
    <property type="match status" value="3"/>
</dbReference>
<dbReference type="InterPro" id="IPR001680">
    <property type="entry name" value="WD40_rpt"/>
</dbReference>
<dbReference type="PROSITE" id="PS50294">
    <property type="entry name" value="WD_REPEATS_REGION"/>
    <property type="match status" value="2"/>
</dbReference>
<dbReference type="InterPro" id="IPR036322">
    <property type="entry name" value="WD40_repeat_dom_sf"/>
</dbReference>
<dbReference type="PANTHER" id="PTHR10856">
    <property type="entry name" value="CORONIN"/>
    <property type="match status" value="1"/>
</dbReference>
<dbReference type="PROSITE" id="PS50082">
    <property type="entry name" value="WD_REPEATS_2"/>
    <property type="match status" value="2"/>
</dbReference>
<evidence type="ECO:0000256" key="4">
    <source>
        <dbReference type="RuleBase" id="RU280818"/>
    </source>
</evidence>